<name>A0A5D0NEL2_9ACTN</name>
<comment type="caution">
    <text evidence="9">The sequence shown here is derived from an EMBL/GenBank/DDBJ whole genome shotgun (WGS) entry which is preliminary data.</text>
</comment>
<evidence type="ECO:0000256" key="3">
    <source>
        <dbReference type="ARBA" id="ARBA00022630"/>
    </source>
</evidence>
<dbReference type="SUPFAM" id="SSF47203">
    <property type="entry name" value="Acyl-CoA dehydrogenase C-terminal domain-like"/>
    <property type="match status" value="1"/>
</dbReference>
<keyword evidence="10" id="KW-1185">Reference proteome</keyword>
<comment type="cofactor">
    <cofactor evidence="1 5">
        <name>FAD</name>
        <dbReference type="ChEBI" id="CHEBI:57692"/>
    </cofactor>
</comment>
<dbReference type="Proteomes" id="UP000323380">
    <property type="component" value="Unassembled WGS sequence"/>
</dbReference>
<evidence type="ECO:0000259" key="7">
    <source>
        <dbReference type="Pfam" id="PF02770"/>
    </source>
</evidence>
<dbReference type="InterPro" id="IPR006091">
    <property type="entry name" value="Acyl-CoA_Oxase/DH_mid-dom"/>
</dbReference>
<dbReference type="InterPro" id="IPR041504">
    <property type="entry name" value="AidB_N"/>
</dbReference>
<feature type="domain" description="Acyl-CoA oxidase/dehydrogenase middle" evidence="7">
    <location>
        <begin position="217"/>
        <end position="310"/>
    </location>
</feature>
<dbReference type="InterPro" id="IPR006089">
    <property type="entry name" value="Acyl-CoA_DH_CS"/>
</dbReference>
<sequence>MDADPRRRHDRLPVRTRFCILPGSGGSGGRAAAGSAAGRSRAVTHEVFNQVPPLVGHDVSAEAVLLDGLEREGAGWAVPEVRELGRLAGTERAQEWGRLANEHPPVLRTHDRYGRRIDEVEFHPAWHELMDVAVTHGLHGSAWADERPGAHVARAAKFYVWRVDAGHGCPVSMTYASVPALRRAPELAAEYEPLLAAREYDFGLRAPLGKRGLLAGMSMTEKQGGSDVRANTTRAEPGADGTYRLVGHKWFTSAPMCDVFLTLAQAPGGLTCFLVPRVLPDGSLNPLRLMRLKDKLGNRSNASAEVEYEDAVAWRVGDEGRGVRTIIEMVNMTRLDCVIGAASGMRLGVTTAVHHAAHRSAFGRPLAEQPLMRNVLADLAVESEAATITMLRLAGATDRSVRGDEAEGAFRRLALAAGKYWICKRWPAHAAEALECLGGNGYVEESGMPRLFRESPLNSIWEGSGNVAALDLLRAMLREPLAVDAFFDEVGRAAGADARLDAAVKEAKDDLADPAAIEYRARRVAERLALVLQGSLLVRHGHQAVADAFCASRLGRDSGAAFGTLPDGLDVGAIIDRAAPADA</sequence>
<evidence type="ECO:0000259" key="8">
    <source>
        <dbReference type="Pfam" id="PF18158"/>
    </source>
</evidence>
<evidence type="ECO:0000256" key="5">
    <source>
        <dbReference type="RuleBase" id="RU362125"/>
    </source>
</evidence>
<comment type="similarity">
    <text evidence="2 5">Belongs to the acyl-CoA dehydrogenase family.</text>
</comment>
<evidence type="ECO:0000256" key="2">
    <source>
        <dbReference type="ARBA" id="ARBA00009347"/>
    </source>
</evidence>
<dbReference type="PROSITE" id="PS00073">
    <property type="entry name" value="ACYL_COA_DH_2"/>
    <property type="match status" value="1"/>
</dbReference>
<dbReference type="InterPro" id="IPR036250">
    <property type="entry name" value="AcylCo_DH-like_C"/>
</dbReference>
<keyword evidence="5" id="KW-0560">Oxidoreductase</keyword>
<evidence type="ECO:0000256" key="1">
    <source>
        <dbReference type="ARBA" id="ARBA00001974"/>
    </source>
</evidence>
<keyword evidence="3 5" id="KW-0285">Flavoprotein</keyword>
<dbReference type="Gene3D" id="6.10.250.600">
    <property type="match status" value="1"/>
</dbReference>
<dbReference type="PANTHER" id="PTHR42707">
    <property type="entry name" value="ACYL-COA DEHYDROGENASE"/>
    <property type="match status" value="1"/>
</dbReference>
<evidence type="ECO:0000259" key="6">
    <source>
        <dbReference type="Pfam" id="PF00441"/>
    </source>
</evidence>
<dbReference type="InterPro" id="IPR052904">
    <property type="entry name" value="Acyl-CoA_dehydrogenase-like"/>
</dbReference>
<dbReference type="InterPro" id="IPR009075">
    <property type="entry name" value="AcylCo_DH/oxidase_C"/>
</dbReference>
<feature type="domain" description="Acyl-CoA dehydrogenase/oxidase C-terminal" evidence="6">
    <location>
        <begin position="320"/>
        <end position="476"/>
    </location>
</feature>
<dbReference type="Pfam" id="PF18158">
    <property type="entry name" value="AidB_N"/>
    <property type="match status" value="1"/>
</dbReference>
<proteinExistence type="inferred from homology"/>
<gene>
    <name evidence="9" type="ORF">FXF69_29225</name>
</gene>
<dbReference type="Pfam" id="PF00441">
    <property type="entry name" value="Acyl-CoA_dh_1"/>
    <property type="match status" value="1"/>
</dbReference>
<dbReference type="Gene3D" id="1.20.140.10">
    <property type="entry name" value="Butyryl-CoA Dehydrogenase, subunit A, domain 3"/>
    <property type="match status" value="1"/>
</dbReference>
<evidence type="ECO:0000313" key="10">
    <source>
        <dbReference type="Proteomes" id="UP000323380"/>
    </source>
</evidence>
<keyword evidence="4 5" id="KW-0274">FAD</keyword>
<protein>
    <submittedName>
        <fullName evidence="9">DNA alkylation response protein</fullName>
    </submittedName>
</protein>
<reference evidence="9 10" key="1">
    <citation type="submission" date="2019-08" db="EMBL/GenBank/DDBJ databases">
        <title>Actinomadura sp. nov. CYP1-5 isolated from mountain soil.</title>
        <authorList>
            <person name="Songsumanus A."/>
            <person name="Kuncharoen N."/>
            <person name="Kudo T."/>
            <person name="Yuki M."/>
            <person name="Igarashi Y."/>
            <person name="Tanasupawat S."/>
        </authorList>
    </citation>
    <scope>NUCLEOTIDE SEQUENCE [LARGE SCALE GENOMIC DNA]</scope>
    <source>
        <strain evidence="9 10">JCM 14158</strain>
    </source>
</reference>
<dbReference type="GO" id="GO:0003995">
    <property type="term" value="F:acyl-CoA dehydrogenase activity"/>
    <property type="evidence" value="ECO:0007669"/>
    <property type="project" value="InterPro"/>
</dbReference>
<dbReference type="EMBL" id="VSFG01000007">
    <property type="protein sequence ID" value="TYB42856.1"/>
    <property type="molecule type" value="Genomic_DNA"/>
</dbReference>
<feature type="domain" description="Adaptive response protein AidB N-terminal" evidence="8">
    <location>
        <begin position="49"/>
        <end position="201"/>
    </location>
</feature>
<dbReference type="STRING" id="1220554.GCA_001552135_04074"/>
<dbReference type="Pfam" id="PF02770">
    <property type="entry name" value="Acyl-CoA_dh_M"/>
    <property type="match status" value="1"/>
</dbReference>
<dbReference type="Gene3D" id="2.40.110.20">
    <property type="match status" value="1"/>
</dbReference>
<dbReference type="InterPro" id="IPR009100">
    <property type="entry name" value="AcylCoA_DH/oxidase_NM_dom_sf"/>
</dbReference>
<dbReference type="PANTHER" id="PTHR42707:SF3">
    <property type="entry name" value="ACYL-COA DEHYDROGENASE AIDB-RELATED"/>
    <property type="match status" value="1"/>
</dbReference>
<evidence type="ECO:0000313" key="9">
    <source>
        <dbReference type="EMBL" id="TYB42856.1"/>
    </source>
</evidence>
<dbReference type="AlphaFoldDB" id="A0A5D0NEL2"/>
<dbReference type="SUPFAM" id="SSF56645">
    <property type="entry name" value="Acyl-CoA dehydrogenase NM domain-like"/>
    <property type="match status" value="1"/>
</dbReference>
<organism evidence="9 10">
    <name type="scientific">Actinomadura chibensis</name>
    <dbReference type="NCBI Taxonomy" id="392828"/>
    <lineage>
        <taxon>Bacteria</taxon>
        <taxon>Bacillati</taxon>
        <taxon>Actinomycetota</taxon>
        <taxon>Actinomycetes</taxon>
        <taxon>Streptosporangiales</taxon>
        <taxon>Thermomonosporaceae</taxon>
        <taxon>Actinomadura</taxon>
    </lineage>
</organism>
<accession>A0A5D0NEL2</accession>
<evidence type="ECO:0000256" key="4">
    <source>
        <dbReference type="ARBA" id="ARBA00022827"/>
    </source>
</evidence>